<protein>
    <submittedName>
        <fullName evidence="1">Uncharacterized protein</fullName>
    </submittedName>
</protein>
<evidence type="ECO:0000313" key="1">
    <source>
        <dbReference type="EMBL" id="MFC5996403.1"/>
    </source>
</evidence>
<name>A0ABW1J6A8_9PSEU</name>
<reference evidence="2" key="1">
    <citation type="journal article" date="2019" name="Int. J. Syst. Evol. Microbiol.">
        <title>The Global Catalogue of Microorganisms (GCM) 10K type strain sequencing project: providing services to taxonomists for standard genome sequencing and annotation.</title>
        <authorList>
            <consortium name="The Broad Institute Genomics Platform"/>
            <consortium name="The Broad Institute Genome Sequencing Center for Infectious Disease"/>
            <person name="Wu L."/>
            <person name="Ma J."/>
        </authorList>
    </citation>
    <scope>NUCLEOTIDE SEQUENCE [LARGE SCALE GENOMIC DNA]</scope>
    <source>
        <strain evidence="2">CCM 8391</strain>
    </source>
</reference>
<proteinExistence type="predicted"/>
<accession>A0ABW1J6A8</accession>
<dbReference type="RefSeq" id="WP_379587048.1">
    <property type="nucleotide sequence ID" value="NZ_JBHSQW010000039.1"/>
</dbReference>
<dbReference type="Proteomes" id="UP001596302">
    <property type="component" value="Unassembled WGS sequence"/>
</dbReference>
<dbReference type="EMBL" id="JBHSQW010000039">
    <property type="protein sequence ID" value="MFC5996403.1"/>
    <property type="molecule type" value="Genomic_DNA"/>
</dbReference>
<keyword evidence="2" id="KW-1185">Reference proteome</keyword>
<organism evidence="1 2">
    <name type="scientific">Pseudonocardia hispaniensis</name>
    <dbReference type="NCBI Taxonomy" id="904933"/>
    <lineage>
        <taxon>Bacteria</taxon>
        <taxon>Bacillati</taxon>
        <taxon>Actinomycetota</taxon>
        <taxon>Actinomycetes</taxon>
        <taxon>Pseudonocardiales</taxon>
        <taxon>Pseudonocardiaceae</taxon>
        <taxon>Pseudonocardia</taxon>
    </lineage>
</organism>
<comment type="caution">
    <text evidence="1">The sequence shown here is derived from an EMBL/GenBank/DDBJ whole genome shotgun (WGS) entry which is preliminary data.</text>
</comment>
<gene>
    <name evidence="1" type="ORF">ACFQE5_19550</name>
</gene>
<evidence type="ECO:0000313" key="2">
    <source>
        <dbReference type="Proteomes" id="UP001596302"/>
    </source>
</evidence>
<sequence>MEILRPGSDLARILKDTVADLLVACEDGPAAQDTSGASYLDYPDYEDDEDADLHESDEVRAAVAQLDLPGLRLHRLGLRAPLGPECEADLLAAMSELVGFDPEPGVYCLAPLPAPTDPNRTAVVRAAQRIAQIYGLPVLRYRCLEFSVVADSA</sequence>